<comment type="caution">
    <text evidence="1">The sequence shown here is derived from an EMBL/GenBank/DDBJ whole genome shotgun (WGS) entry which is preliminary data.</text>
</comment>
<accession>A0A8J3M252</accession>
<dbReference type="SUPFAM" id="SSF52540">
    <property type="entry name" value="P-loop containing nucleoside triphosphate hydrolases"/>
    <property type="match status" value="1"/>
</dbReference>
<name>A0A8J3M252_9MICO</name>
<dbReference type="CDD" id="cd00882">
    <property type="entry name" value="Ras_like_GTPase"/>
    <property type="match status" value="1"/>
</dbReference>
<keyword evidence="2" id="KW-1185">Reference proteome</keyword>
<dbReference type="AlphaFoldDB" id="A0A8J3M252"/>
<evidence type="ECO:0000313" key="2">
    <source>
        <dbReference type="Proteomes" id="UP000617531"/>
    </source>
</evidence>
<dbReference type="InterPro" id="IPR027417">
    <property type="entry name" value="P-loop_NTPase"/>
</dbReference>
<dbReference type="Gene3D" id="3.40.50.300">
    <property type="entry name" value="P-loop containing nucleotide triphosphate hydrolases"/>
    <property type="match status" value="1"/>
</dbReference>
<organism evidence="1 2">
    <name type="scientific">Pseudolysinimonas yzui</name>
    <dbReference type="NCBI Taxonomy" id="2708254"/>
    <lineage>
        <taxon>Bacteria</taxon>
        <taxon>Bacillati</taxon>
        <taxon>Actinomycetota</taxon>
        <taxon>Actinomycetes</taxon>
        <taxon>Micrococcales</taxon>
        <taxon>Microbacteriaceae</taxon>
        <taxon>Pseudolysinimonas</taxon>
    </lineage>
</organism>
<dbReference type="EMBL" id="BNAI01000005">
    <property type="protein sequence ID" value="GHF21736.1"/>
    <property type="molecule type" value="Genomic_DNA"/>
</dbReference>
<evidence type="ECO:0000313" key="1">
    <source>
        <dbReference type="EMBL" id="GHF21736.1"/>
    </source>
</evidence>
<dbReference type="Proteomes" id="UP000617531">
    <property type="component" value="Unassembled WGS sequence"/>
</dbReference>
<sequence>MAEHVILFTGPMGAGKTTAIQSLSEIDVVRTEANNSERHIVDKATTTVALDYGEILVGSEEKVRLYGIPGQKRFNFMWTILKKRAKGMILLVNADAPDPLAELTFFLDEFRVLYDRGGVVIGVTRADVMAGPTLAEIYEALERTNPGLVIPVFTVDPRERDQMQNLLLTLVVNIEMRAAFGMPSVAGSR</sequence>
<dbReference type="PANTHER" id="PTHR42708:SF1">
    <property type="entry name" value="GLIDING MOTILITY PROTEIN MGLA"/>
    <property type="match status" value="1"/>
</dbReference>
<reference evidence="1" key="1">
    <citation type="journal article" date="2014" name="Int. J. Syst. Evol. Microbiol.">
        <title>Complete genome sequence of Corynebacterium casei LMG S-19264T (=DSM 44701T), isolated from a smear-ripened cheese.</title>
        <authorList>
            <consortium name="US DOE Joint Genome Institute (JGI-PGF)"/>
            <person name="Walter F."/>
            <person name="Albersmeier A."/>
            <person name="Kalinowski J."/>
            <person name="Ruckert C."/>
        </authorList>
    </citation>
    <scope>NUCLEOTIDE SEQUENCE</scope>
    <source>
        <strain evidence="1">CGMCC 1.16548</strain>
    </source>
</reference>
<dbReference type="PANTHER" id="PTHR42708">
    <property type="entry name" value="ATP/GTP-BINDING PROTEIN-RELATED"/>
    <property type="match status" value="1"/>
</dbReference>
<reference evidence="1" key="2">
    <citation type="submission" date="2020-09" db="EMBL/GenBank/DDBJ databases">
        <authorList>
            <person name="Sun Q."/>
            <person name="Zhou Y."/>
        </authorList>
    </citation>
    <scope>NUCLEOTIDE SEQUENCE</scope>
    <source>
        <strain evidence="1">CGMCC 1.16548</strain>
    </source>
</reference>
<protein>
    <submittedName>
        <fullName evidence="1">GTP-binding protein</fullName>
    </submittedName>
</protein>
<gene>
    <name evidence="1" type="ORF">GCM10011600_23410</name>
</gene>
<proteinExistence type="predicted"/>
<dbReference type="RefSeq" id="WP_191283698.1">
    <property type="nucleotide sequence ID" value="NZ_BNAI01000005.1"/>
</dbReference>
<dbReference type="InterPro" id="IPR052705">
    <property type="entry name" value="Gliding_Motility_GTPase"/>
</dbReference>